<feature type="compositionally biased region" description="Basic residues" evidence="1">
    <location>
        <begin position="95"/>
        <end position="106"/>
    </location>
</feature>
<protein>
    <submittedName>
        <fullName evidence="2">Uncharacterized protein</fullName>
    </submittedName>
</protein>
<accession>A0A2R6WRF5</accession>
<organism evidence="2 3">
    <name type="scientific">Marchantia polymorpha</name>
    <name type="common">Common liverwort</name>
    <name type="synonym">Marchantia aquatica</name>
    <dbReference type="NCBI Taxonomy" id="3197"/>
    <lineage>
        <taxon>Eukaryota</taxon>
        <taxon>Viridiplantae</taxon>
        <taxon>Streptophyta</taxon>
        <taxon>Embryophyta</taxon>
        <taxon>Marchantiophyta</taxon>
        <taxon>Marchantiopsida</taxon>
        <taxon>Marchantiidae</taxon>
        <taxon>Marchantiales</taxon>
        <taxon>Marchantiaceae</taxon>
        <taxon>Marchantia</taxon>
    </lineage>
</organism>
<evidence type="ECO:0000256" key="1">
    <source>
        <dbReference type="SAM" id="MobiDB-lite"/>
    </source>
</evidence>
<dbReference type="EMBL" id="KZ772736">
    <property type="protein sequence ID" value="PTQ36432.1"/>
    <property type="molecule type" value="Genomic_DNA"/>
</dbReference>
<feature type="compositionally biased region" description="Pro residues" evidence="1">
    <location>
        <begin position="40"/>
        <end position="59"/>
    </location>
</feature>
<reference evidence="3" key="1">
    <citation type="journal article" date="2017" name="Cell">
        <title>Insights into land plant evolution garnered from the Marchantia polymorpha genome.</title>
        <authorList>
            <person name="Bowman J.L."/>
            <person name="Kohchi T."/>
            <person name="Yamato K.T."/>
            <person name="Jenkins J."/>
            <person name="Shu S."/>
            <person name="Ishizaki K."/>
            <person name="Yamaoka S."/>
            <person name="Nishihama R."/>
            <person name="Nakamura Y."/>
            <person name="Berger F."/>
            <person name="Adam C."/>
            <person name="Aki S.S."/>
            <person name="Althoff F."/>
            <person name="Araki T."/>
            <person name="Arteaga-Vazquez M.A."/>
            <person name="Balasubrmanian S."/>
            <person name="Barry K."/>
            <person name="Bauer D."/>
            <person name="Boehm C.R."/>
            <person name="Briginshaw L."/>
            <person name="Caballero-Perez J."/>
            <person name="Catarino B."/>
            <person name="Chen F."/>
            <person name="Chiyoda S."/>
            <person name="Chovatia M."/>
            <person name="Davies K.M."/>
            <person name="Delmans M."/>
            <person name="Demura T."/>
            <person name="Dierschke T."/>
            <person name="Dolan L."/>
            <person name="Dorantes-Acosta A.E."/>
            <person name="Eklund D.M."/>
            <person name="Florent S.N."/>
            <person name="Flores-Sandoval E."/>
            <person name="Fujiyama A."/>
            <person name="Fukuzawa H."/>
            <person name="Galik B."/>
            <person name="Grimanelli D."/>
            <person name="Grimwood J."/>
            <person name="Grossniklaus U."/>
            <person name="Hamada T."/>
            <person name="Haseloff J."/>
            <person name="Hetherington A.J."/>
            <person name="Higo A."/>
            <person name="Hirakawa Y."/>
            <person name="Hundley H.N."/>
            <person name="Ikeda Y."/>
            <person name="Inoue K."/>
            <person name="Inoue S.I."/>
            <person name="Ishida S."/>
            <person name="Jia Q."/>
            <person name="Kakita M."/>
            <person name="Kanazawa T."/>
            <person name="Kawai Y."/>
            <person name="Kawashima T."/>
            <person name="Kennedy M."/>
            <person name="Kinose K."/>
            <person name="Kinoshita T."/>
            <person name="Kohara Y."/>
            <person name="Koide E."/>
            <person name="Komatsu K."/>
            <person name="Kopischke S."/>
            <person name="Kubo M."/>
            <person name="Kyozuka J."/>
            <person name="Lagercrantz U."/>
            <person name="Lin S.S."/>
            <person name="Lindquist E."/>
            <person name="Lipzen A.M."/>
            <person name="Lu C.W."/>
            <person name="De Luna E."/>
            <person name="Martienssen R.A."/>
            <person name="Minamino N."/>
            <person name="Mizutani M."/>
            <person name="Mizutani M."/>
            <person name="Mochizuki N."/>
            <person name="Monte I."/>
            <person name="Mosher R."/>
            <person name="Nagasaki H."/>
            <person name="Nakagami H."/>
            <person name="Naramoto S."/>
            <person name="Nishitani K."/>
            <person name="Ohtani M."/>
            <person name="Okamoto T."/>
            <person name="Okumura M."/>
            <person name="Phillips J."/>
            <person name="Pollak B."/>
            <person name="Reinders A."/>
            <person name="Rovekamp M."/>
            <person name="Sano R."/>
            <person name="Sawa S."/>
            <person name="Schmid M.W."/>
            <person name="Shirakawa M."/>
            <person name="Solano R."/>
            <person name="Spunde A."/>
            <person name="Suetsugu N."/>
            <person name="Sugano S."/>
            <person name="Sugiyama A."/>
            <person name="Sun R."/>
            <person name="Suzuki Y."/>
            <person name="Takenaka M."/>
            <person name="Takezawa D."/>
            <person name="Tomogane H."/>
            <person name="Tsuzuki M."/>
            <person name="Ueda T."/>
            <person name="Umeda M."/>
            <person name="Ward J.M."/>
            <person name="Watanabe Y."/>
            <person name="Yazaki K."/>
            <person name="Yokoyama R."/>
            <person name="Yoshitake Y."/>
            <person name="Yotsui I."/>
            <person name="Zachgo S."/>
            <person name="Schmutz J."/>
        </authorList>
    </citation>
    <scope>NUCLEOTIDE SEQUENCE [LARGE SCALE GENOMIC DNA]</scope>
    <source>
        <strain evidence="3">Tak-1</strain>
    </source>
</reference>
<dbReference type="AlphaFoldDB" id="A0A2R6WRF5"/>
<gene>
    <name evidence="2" type="ORF">MARPO_0064s0106</name>
</gene>
<feature type="compositionally biased region" description="Basic and acidic residues" evidence="1">
    <location>
        <begin position="83"/>
        <end position="94"/>
    </location>
</feature>
<proteinExistence type="predicted"/>
<keyword evidence="3" id="KW-1185">Reference proteome</keyword>
<evidence type="ECO:0000313" key="2">
    <source>
        <dbReference type="EMBL" id="PTQ36432.1"/>
    </source>
</evidence>
<feature type="region of interest" description="Disordered" evidence="1">
    <location>
        <begin position="1"/>
        <end position="106"/>
    </location>
</feature>
<evidence type="ECO:0000313" key="3">
    <source>
        <dbReference type="Proteomes" id="UP000244005"/>
    </source>
</evidence>
<sequence>MKLKGNGENEGDEDEGHCKGGTNAQNGCSSPDPLKTRQPARPPSRPPAGPTGFLPPWPRLPSRGLDDWRLTVRPHLRSVLPLREQREEEKEERRRRSSNALHPRRGPLRVTLRLFLAARQGSQV</sequence>
<name>A0A2R6WRF5_MARPO</name>
<dbReference type="Proteomes" id="UP000244005">
    <property type="component" value="Unassembled WGS sequence"/>
</dbReference>